<dbReference type="InterPro" id="IPR027417">
    <property type="entry name" value="P-loop_NTPase"/>
</dbReference>
<comment type="subcellular location">
    <subcellularLocation>
        <location evidence="2">Nucleus</location>
    </subcellularLocation>
</comment>
<dbReference type="CDD" id="cd18788">
    <property type="entry name" value="SF2_C_XPD"/>
    <property type="match status" value="1"/>
</dbReference>
<dbReference type="FunFam" id="3.40.50.300:FF:000135">
    <property type="entry name" value="DNA repair helicase RAD3, putative"/>
    <property type="match status" value="1"/>
</dbReference>
<keyword evidence="17" id="KW-0413">Isomerase</keyword>
<dbReference type="NCBIfam" id="TIGR00604">
    <property type="entry name" value="rad3"/>
    <property type="match status" value="1"/>
</dbReference>
<dbReference type="SUPFAM" id="SSF52540">
    <property type="entry name" value="P-loop containing nucleoside triphosphate hydrolases"/>
    <property type="match status" value="1"/>
</dbReference>
<evidence type="ECO:0000259" key="21">
    <source>
        <dbReference type="PROSITE" id="PS51193"/>
    </source>
</evidence>
<dbReference type="PRINTS" id="PR00852">
    <property type="entry name" value="XRODRMPGMNTD"/>
</dbReference>
<evidence type="ECO:0000256" key="7">
    <source>
        <dbReference type="ARBA" id="ARBA00022763"/>
    </source>
</evidence>
<dbReference type="Proteomes" id="UP000807353">
    <property type="component" value="Unassembled WGS sequence"/>
</dbReference>
<dbReference type="InterPro" id="IPR042493">
    <property type="entry name" value="XPD_DNA_FeS"/>
</dbReference>
<dbReference type="Pfam" id="PF06733">
    <property type="entry name" value="DEAD_2"/>
    <property type="match status" value="1"/>
</dbReference>
<evidence type="ECO:0000256" key="13">
    <source>
        <dbReference type="ARBA" id="ARBA00023015"/>
    </source>
</evidence>
<dbReference type="GO" id="GO:0043139">
    <property type="term" value="F:5'-3' DNA helicase activity"/>
    <property type="evidence" value="ECO:0007669"/>
    <property type="project" value="UniProtKB-EC"/>
</dbReference>
<gene>
    <name evidence="22" type="ORF">BDZ94DRAFT_1255696</name>
</gene>
<evidence type="ECO:0000313" key="23">
    <source>
        <dbReference type="Proteomes" id="UP000807353"/>
    </source>
</evidence>
<evidence type="ECO:0000256" key="11">
    <source>
        <dbReference type="ARBA" id="ARBA00023004"/>
    </source>
</evidence>
<evidence type="ECO:0000256" key="4">
    <source>
        <dbReference type="ARBA" id="ARBA00022485"/>
    </source>
</evidence>
<feature type="domain" description="Helicase ATP-binding" evidence="21">
    <location>
        <begin position="7"/>
        <end position="291"/>
    </location>
</feature>
<comment type="catalytic activity">
    <reaction evidence="20">
        <text>ATP + H2O = ADP + phosphate + H(+)</text>
        <dbReference type="Rhea" id="RHEA:13065"/>
        <dbReference type="ChEBI" id="CHEBI:15377"/>
        <dbReference type="ChEBI" id="CHEBI:15378"/>
        <dbReference type="ChEBI" id="CHEBI:30616"/>
        <dbReference type="ChEBI" id="CHEBI:43474"/>
        <dbReference type="ChEBI" id="CHEBI:456216"/>
        <dbReference type="EC" id="5.6.2.3"/>
    </reaction>
</comment>
<dbReference type="InterPro" id="IPR010643">
    <property type="entry name" value="HBB"/>
</dbReference>
<keyword evidence="12" id="KW-0411">Iron-sulfur</keyword>
<keyword evidence="18" id="KW-0539">Nucleus</keyword>
<dbReference type="InterPro" id="IPR013020">
    <property type="entry name" value="Rad3/Chl1-like"/>
</dbReference>
<dbReference type="FunFam" id="3.40.50.300:FF:000128">
    <property type="entry name" value="Putative DNA repair helicase RAD3"/>
    <property type="match status" value="1"/>
</dbReference>
<dbReference type="GO" id="GO:0000112">
    <property type="term" value="C:nucleotide-excision repair factor 3 complex"/>
    <property type="evidence" value="ECO:0007669"/>
    <property type="project" value="UniProtKB-ARBA"/>
</dbReference>
<dbReference type="PANTHER" id="PTHR11472">
    <property type="entry name" value="DNA REPAIR DEAD HELICASE RAD3/XP-D SUBFAMILY MEMBER"/>
    <property type="match status" value="1"/>
</dbReference>
<keyword evidence="13" id="KW-0805">Transcription regulation</keyword>
<dbReference type="GO" id="GO:0003684">
    <property type="term" value="F:damaged DNA binding"/>
    <property type="evidence" value="ECO:0007669"/>
    <property type="project" value="TreeGrafter"/>
</dbReference>
<keyword evidence="6" id="KW-0547">Nucleotide-binding</keyword>
<dbReference type="InterPro" id="IPR006554">
    <property type="entry name" value="Helicase-like_DEXD_c2"/>
</dbReference>
<dbReference type="PROSITE" id="PS51193">
    <property type="entry name" value="HELICASE_ATP_BIND_2"/>
    <property type="match status" value="1"/>
</dbReference>
<evidence type="ECO:0000256" key="8">
    <source>
        <dbReference type="ARBA" id="ARBA00022801"/>
    </source>
</evidence>
<evidence type="ECO:0000256" key="9">
    <source>
        <dbReference type="ARBA" id="ARBA00022806"/>
    </source>
</evidence>
<dbReference type="InterPro" id="IPR001945">
    <property type="entry name" value="RAD3/XPD"/>
</dbReference>
<evidence type="ECO:0000256" key="18">
    <source>
        <dbReference type="ARBA" id="ARBA00023242"/>
    </source>
</evidence>
<keyword evidence="4" id="KW-0004">4Fe-4S</keyword>
<keyword evidence="11" id="KW-0408">Iron</keyword>
<dbReference type="Gene3D" id="1.10.275.40">
    <property type="match status" value="1"/>
</dbReference>
<comment type="caution">
    <text evidence="22">The sequence shown here is derived from an EMBL/GenBank/DDBJ whole genome shotgun (WGS) entry which is preliminary data.</text>
</comment>
<evidence type="ECO:0000256" key="6">
    <source>
        <dbReference type="ARBA" id="ARBA00022741"/>
    </source>
</evidence>
<dbReference type="InterPro" id="IPR002464">
    <property type="entry name" value="DNA/RNA_helicase_DEAH_CS"/>
</dbReference>
<evidence type="ECO:0000256" key="17">
    <source>
        <dbReference type="ARBA" id="ARBA00023235"/>
    </source>
</evidence>
<organism evidence="22 23">
    <name type="scientific">Collybia nuda</name>
    <dbReference type="NCBI Taxonomy" id="64659"/>
    <lineage>
        <taxon>Eukaryota</taxon>
        <taxon>Fungi</taxon>
        <taxon>Dikarya</taxon>
        <taxon>Basidiomycota</taxon>
        <taxon>Agaricomycotina</taxon>
        <taxon>Agaricomycetes</taxon>
        <taxon>Agaricomycetidae</taxon>
        <taxon>Agaricales</taxon>
        <taxon>Tricholomatineae</taxon>
        <taxon>Clitocybaceae</taxon>
        <taxon>Collybia</taxon>
    </lineage>
</organism>
<keyword evidence="5" id="KW-0479">Metal-binding</keyword>
<evidence type="ECO:0000256" key="15">
    <source>
        <dbReference type="ARBA" id="ARBA00023163"/>
    </source>
</evidence>
<dbReference type="PANTHER" id="PTHR11472:SF1">
    <property type="entry name" value="GENERAL TRANSCRIPTION AND DNA REPAIR FACTOR IIH HELICASE SUBUNIT XPD"/>
    <property type="match status" value="1"/>
</dbReference>
<dbReference type="FunFam" id="3.40.50.300:FF:000381">
    <property type="entry name" value="TFIIH basal transcription factor complex helicase subunit"/>
    <property type="match status" value="1"/>
</dbReference>
<evidence type="ECO:0000256" key="1">
    <source>
        <dbReference type="ARBA" id="ARBA00001966"/>
    </source>
</evidence>
<comment type="cofactor">
    <cofactor evidence="1">
        <name>[4Fe-4S] cluster</name>
        <dbReference type="ChEBI" id="CHEBI:49883"/>
    </cofactor>
</comment>
<dbReference type="Pfam" id="PF06777">
    <property type="entry name" value="HBB"/>
    <property type="match status" value="1"/>
</dbReference>
<evidence type="ECO:0000256" key="5">
    <source>
        <dbReference type="ARBA" id="ARBA00022723"/>
    </source>
</evidence>
<keyword evidence="10" id="KW-0067">ATP-binding</keyword>
<dbReference type="GO" id="GO:0016818">
    <property type="term" value="F:hydrolase activity, acting on acid anhydrides, in phosphorus-containing anhydrides"/>
    <property type="evidence" value="ECO:0007669"/>
    <property type="project" value="InterPro"/>
</dbReference>
<dbReference type="Gene3D" id="1.10.30.20">
    <property type="entry name" value="Bacterial XPD DNA helicase, FeS cluster domain"/>
    <property type="match status" value="1"/>
</dbReference>
<name>A0A9P5Y9Q3_9AGAR</name>
<keyword evidence="8" id="KW-0378">Hydrolase</keyword>
<evidence type="ECO:0000313" key="22">
    <source>
        <dbReference type="EMBL" id="KAF9464697.1"/>
    </source>
</evidence>
<dbReference type="InterPro" id="IPR010614">
    <property type="entry name" value="RAD3-like_helicase_DEAD"/>
</dbReference>
<protein>
    <recommendedName>
        <fullName evidence="19">DNA 5'-3' helicase</fullName>
        <ecNumber evidence="19">5.6.2.3</ecNumber>
    </recommendedName>
</protein>
<dbReference type="FunFam" id="1.10.275.40:FF:000001">
    <property type="entry name" value="DNA repair helicase (Rad3)"/>
    <property type="match status" value="1"/>
</dbReference>
<dbReference type="GO" id="GO:0051539">
    <property type="term" value="F:4 iron, 4 sulfur cluster binding"/>
    <property type="evidence" value="ECO:0007669"/>
    <property type="project" value="UniProtKB-KW"/>
</dbReference>
<dbReference type="AlphaFoldDB" id="A0A9P5Y9Q3"/>
<dbReference type="GO" id="GO:0005524">
    <property type="term" value="F:ATP binding"/>
    <property type="evidence" value="ECO:0007669"/>
    <property type="project" value="UniProtKB-KW"/>
</dbReference>
<keyword evidence="15" id="KW-0804">Transcription</keyword>
<proteinExistence type="inferred from homology"/>
<keyword evidence="9" id="KW-0347">Helicase</keyword>
<evidence type="ECO:0000256" key="20">
    <source>
        <dbReference type="ARBA" id="ARBA00048954"/>
    </source>
</evidence>
<dbReference type="EC" id="5.6.2.3" evidence="19"/>
<dbReference type="GO" id="GO:0045951">
    <property type="term" value="P:positive regulation of mitotic recombination"/>
    <property type="evidence" value="ECO:0007669"/>
    <property type="project" value="TreeGrafter"/>
</dbReference>
<dbReference type="GO" id="GO:0006289">
    <property type="term" value="P:nucleotide-excision repair"/>
    <property type="evidence" value="ECO:0007669"/>
    <property type="project" value="InterPro"/>
</dbReference>
<dbReference type="GO" id="GO:0046872">
    <property type="term" value="F:metal ion binding"/>
    <property type="evidence" value="ECO:0007669"/>
    <property type="project" value="UniProtKB-KW"/>
</dbReference>
<evidence type="ECO:0000256" key="10">
    <source>
        <dbReference type="ARBA" id="ARBA00022840"/>
    </source>
</evidence>
<dbReference type="FunFam" id="1.10.30.20:FF:000001">
    <property type="entry name" value="DNA repair helicase rad15"/>
    <property type="match status" value="1"/>
</dbReference>
<evidence type="ECO:0000256" key="3">
    <source>
        <dbReference type="ARBA" id="ARBA00009146"/>
    </source>
</evidence>
<dbReference type="InterPro" id="IPR045028">
    <property type="entry name" value="DinG/Rad3-like"/>
</dbReference>
<dbReference type="Gene3D" id="3.40.50.300">
    <property type="entry name" value="P-loop containing nucleotide triphosphate hydrolases"/>
    <property type="match status" value="2"/>
</dbReference>
<dbReference type="PROSITE" id="PS00690">
    <property type="entry name" value="DEAH_ATP_HELICASE"/>
    <property type="match status" value="1"/>
</dbReference>
<keyword evidence="14" id="KW-0238">DNA-binding</keyword>
<evidence type="ECO:0000256" key="19">
    <source>
        <dbReference type="ARBA" id="ARBA00044969"/>
    </source>
</evidence>
<accession>A0A9P5Y9Q3</accession>
<dbReference type="InterPro" id="IPR006555">
    <property type="entry name" value="ATP-dep_Helicase_C"/>
</dbReference>
<sequence>MKFLIDNLPIIFPYDRIYPEQYAYMCDLKRTLDATGHCVLEMPSGTGKTVSLLSLIVSYQQFYPSRRKLIYCSRTVPEIEKALAELKRLMDYRIARAETDEEREKEKSFIGLGLTSRKNLCIHPEVSKEKKGKTVDARCRDLTNSAVCEKGRSDPGSTDLCDWHENLGKLDPGSLIPPGIWTLADVLQYGREKGICPYFAVRRMMPFVDIIIYSFHYLLDPKVAEQVSKEMSKDAIVVFDEAHNIDNVCIESLSIDLTRPMLDSAARSVGKLGEKIEEIKTTDAAKLQDEYAKLVEGLQEATDEDVDGFMANPLLPDDLLKEAIPGNIRKAEHFVAFLKRFVEYLKTRMRVLHVVAETPLSFLQHLKDITYIERRPLRFCAERLQSLIRTLQLSRLDEYSALQKVASFATLVSTYEKGFLLILEPFETDNATVPNPVFHFTCLDPSLAIKPVFERFSSVVITSGTISPLDMYPKMLQFTPVVQETYPMTLTRNAFLPLVITRGSDQVAISSRFEVRNDPAVVRNFGSILIEYSKIVPDGIVAFFPSYLYMESIVAAWNDMGILNEVWKNKLIFVETPDANETSIALENYRRACDNGRGAVLLSVARGKVSEGIDFDHNYGRAVIMFGVPYQYTESRILKARLEYLRDAYRIRESEFLGFDAMRNAAQCVGRVLRGKTDWGLMVFADKRFARADKRAKLPRWINQYITDTAANLSTDMALTLSKLFMRTISQNPNENQTGISLWTIEDIEKAQAKQKALALEVEQQQAEMGIGDDNYGDGGISDNMLVDFDVDF</sequence>
<evidence type="ECO:0000256" key="16">
    <source>
        <dbReference type="ARBA" id="ARBA00023204"/>
    </source>
</evidence>
<evidence type="ECO:0000256" key="2">
    <source>
        <dbReference type="ARBA" id="ARBA00004123"/>
    </source>
</evidence>
<dbReference type="SMART" id="SM00491">
    <property type="entry name" value="HELICc2"/>
    <property type="match status" value="1"/>
</dbReference>
<dbReference type="EMBL" id="MU150252">
    <property type="protein sequence ID" value="KAF9464697.1"/>
    <property type="molecule type" value="Genomic_DNA"/>
</dbReference>
<dbReference type="InterPro" id="IPR014013">
    <property type="entry name" value="Helic_SF1/SF2_ATP-bd_DinG/Rad3"/>
</dbReference>
<dbReference type="Pfam" id="PF13307">
    <property type="entry name" value="Helicase_C_2"/>
    <property type="match status" value="1"/>
</dbReference>
<keyword evidence="16" id="KW-0234">DNA repair</keyword>
<dbReference type="OrthoDB" id="272481at2759"/>
<dbReference type="SMART" id="SM00488">
    <property type="entry name" value="DEXDc2"/>
    <property type="match status" value="1"/>
</dbReference>
<evidence type="ECO:0000256" key="14">
    <source>
        <dbReference type="ARBA" id="ARBA00023125"/>
    </source>
</evidence>
<comment type="similarity">
    <text evidence="3">Belongs to the helicase family. RAD3/XPD subfamily.</text>
</comment>
<keyword evidence="7" id="KW-0227">DNA damage</keyword>
<reference evidence="22" key="1">
    <citation type="submission" date="2020-11" db="EMBL/GenBank/DDBJ databases">
        <authorList>
            <consortium name="DOE Joint Genome Institute"/>
            <person name="Ahrendt S."/>
            <person name="Riley R."/>
            <person name="Andreopoulos W."/>
            <person name="Labutti K."/>
            <person name="Pangilinan J."/>
            <person name="Ruiz-Duenas F.J."/>
            <person name="Barrasa J.M."/>
            <person name="Sanchez-Garcia M."/>
            <person name="Camarero S."/>
            <person name="Miyauchi S."/>
            <person name="Serrano A."/>
            <person name="Linde D."/>
            <person name="Babiker R."/>
            <person name="Drula E."/>
            <person name="Ayuso-Fernandez I."/>
            <person name="Pacheco R."/>
            <person name="Padilla G."/>
            <person name="Ferreira P."/>
            <person name="Barriuso J."/>
            <person name="Kellner H."/>
            <person name="Castanera R."/>
            <person name="Alfaro M."/>
            <person name="Ramirez L."/>
            <person name="Pisabarro A.G."/>
            <person name="Kuo A."/>
            <person name="Tritt A."/>
            <person name="Lipzen A."/>
            <person name="He G."/>
            <person name="Yan M."/>
            <person name="Ng V."/>
            <person name="Cullen D."/>
            <person name="Martin F."/>
            <person name="Rosso M.-N."/>
            <person name="Henrissat B."/>
            <person name="Hibbett D."/>
            <person name="Martinez A.T."/>
            <person name="Grigoriev I.V."/>
        </authorList>
    </citation>
    <scope>NUCLEOTIDE SEQUENCE</scope>
    <source>
        <strain evidence="22">CBS 247.69</strain>
    </source>
</reference>
<keyword evidence="23" id="KW-1185">Reference proteome</keyword>
<dbReference type="GO" id="GO:0006366">
    <property type="term" value="P:transcription by RNA polymerase II"/>
    <property type="evidence" value="ECO:0007669"/>
    <property type="project" value="TreeGrafter"/>
</dbReference>
<evidence type="ECO:0000256" key="12">
    <source>
        <dbReference type="ARBA" id="ARBA00023014"/>
    </source>
</evidence>